<comment type="caution">
    <text evidence="1">The sequence shown here is derived from an EMBL/GenBank/DDBJ whole genome shotgun (WGS) entry which is preliminary data.</text>
</comment>
<reference evidence="1 2" key="1">
    <citation type="journal article" date="2014" name="Genome Announc.">
        <title>Genome Sequence of Afipia felis Strain 76713, Isolated in Hospital Water Using an Amoeba Co-Culture Procedure.</title>
        <authorList>
            <person name="Benamar S."/>
            <person name="La Scola B."/>
            <person name="Croce O."/>
        </authorList>
    </citation>
    <scope>NUCLEOTIDE SEQUENCE [LARGE SCALE GENOMIC DNA]</scope>
    <source>
        <strain evidence="1 2">76713</strain>
    </source>
</reference>
<proteinExistence type="predicted"/>
<organism evidence="1 2">
    <name type="scientific">Afipia felis</name>
    <name type="common">Cat scratch disease bacillus</name>
    <dbReference type="NCBI Taxonomy" id="1035"/>
    <lineage>
        <taxon>Bacteria</taxon>
        <taxon>Pseudomonadati</taxon>
        <taxon>Pseudomonadota</taxon>
        <taxon>Alphaproteobacteria</taxon>
        <taxon>Hyphomicrobiales</taxon>
        <taxon>Nitrobacteraceae</taxon>
        <taxon>Afipia</taxon>
    </lineage>
</organism>
<dbReference type="EMBL" id="CCAZ020000001">
    <property type="protein sequence ID" value="CEG08234.1"/>
    <property type="molecule type" value="Genomic_DNA"/>
</dbReference>
<gene>
    <name evidence="1" type="ORF">BN961_01648</name>
</gene>
<sequence length="161" mass="17339">MGLVELVPGDAADKLIVGDGIAIAEHHGGDLGIEHRMRDDPGQMPDDLDVLPRGMEDLQNLLVGHEIEERLEVDAFGKGIHDHCFVGAGELHHAEQGIVGRLAQKLSVDGDERVPGEPRADGGQLLGAGNQFHGCCINVPRPDVASVWADDRFFDLLFQAI</sequence>
<protein>
    <submittedName>
        <fullName evidence="1">Uncharacterized protein</fullName>
    </submittedName>
</protein>
<evidence type="ECO:0000313" key="1">
    <source>
        <dbReference type="EMBL" id="CEG08234.1"/>
    </source>
</evidence>
<name>A0A090MRI2_AFIFE</name>
<accession>A0A090MRI2</accession>
<evidence type="ECO:0000313" key="2">
    <source>
        <dbReference type="Proteomes" id="UP000035762"/>
    </source>
</evidence>
<dbReference type="AlphaFoldDB" id="A0A090MRI2"/>
<dbReference type="Proteomes" id="UP000035762">
    <property type="component" value="Unassembled WGS sequence"/>
</dbReference>
<keyword evidence="2" id="KW-1185">Reference proteome</keyword>